<gene>
    <name evidence="2" type="ORF">ACFPU1_14210</name>
</gene>
<evidence type="ECO:0000313" key="3">
    <source>
        <dbReference type="Proteomes" id="UP001596142"/>
    </source>
</evidence>
<comment type="caution">
    <text evidence="2">The sequence shown here is derived from an EMBL/GenBank/DDBJ whole genome shotgun (WGS) entry which is preliminary data.</text>
</comment>
<feature type="transmembrane region" description="Helical" evidence="1">
    <location>
        <begin position="87"/>
        <end position="108"/>
    </location>
</feature>
<evidence type="ECO:0000313" key="2">
    <source>
        <dbReference type="EMBL" id="MFC5713920.1"/>
    </source>
</evidence>
<feature type="transmembrane region" description="Helical" evidence="1">
    <location>
        <begin position="416"/>
        <end position="435"/>
    </location>
</feature>
<dbReference type="Proteomes" id="UP001596142">
    <property type="component" value="Unassembled WGS sequence"/>
</dbReference>
<dbReference type="PANTHER" id="PTHR31610:SF0">
    <property type="entry name" value="SLC26A_SULP TRANSPORTER DOMAIN-CONTAINING PROTEIN"/>
    <property type="match status" value="1"/>
</dbReference>
<keyword evidence="3" id="KW-1185">Reference proteome</keyword>
<feature type="transmembrane region" description="Helical" evidence="1">
    <location>
        <begin position="466"/>
        <end position="487"/>
    </location>
</feature>
<feature type="transmembrane region" description="Helical" evidence="1">
    <location>
        <begin position="20"/>
        <end position="40"/>
    </location>
</feature>
<keyword evidence="1" id="KW-0812">Transmembrane</keyword>
<accession>A0ABW0YN79</accession>
<feature type="transmembrane region" description="Helical" evidence="1">
    <location>
        <begin position="353"/>
        <end position="371"/>
    </location>
</feature>
<dbReference type="RefSeq" id="WP_385942305.1">
    <property type="nucleotide sequence ID" value="NZ_JBHSOZ010000008.1"/>
</dbReference>
<keyword evidence="1" id="KW-0472">Membrane</keyword>
<feature type="transmembrane region" description="Helical" evidence="1">
    <location>
        <begin position="243"/>
        <end position="267"/>
    </location>
</feature>
<reference evidence="3" key="1">
    <citation type="journal article" date="2019" name="Int. J. Syst. Evol. Microbiol.">
        <title>The Global Catalogue of Microorganisms (GCM) 10K type strain sequencing project: providing services to taxonomists for standard genome sequencing and annotation.</title>
        <authorList>
            <consortium name="The Broad Institute Genomics Platform"/>
            <consortium name="The Broad Institute Genome Sequencing Center for Infectious Disease"/>
            <person name="Wu L."/>
            <person name="Ma J."/>
        </authorList>
    </citation>
    <scope>NUCLEOTIDE SEQUENCE [LARGE SCALE GENOMIC DNA]</scope>
    <source>
        <strain evidence="3">CECT 7184</strain>
    </source>
</reference>
<name>A0ABW0YN79_9BACI</name>
<feature type="transmembrane region" description="Helical" evidence="1">
    <location>
        <begin position="148"/>
        <end position="166"/>
    </location>
</feature>
<feature type="transmembrane region" description="Helical" evidence="1">
    <location>
        <begin position="442"/>
        <end position="460"/>
    </location>
</feature>
<keyword evidence="1" id="KW-1133">Transmembrane helix</keyword>
<sequence length="509" mass="54095">MDGKIVHYPLFKKQDIDAFFALFQNNLANFVIIAVTLLGMGFPASIVFGQVIPGAAVAVLAGNLYYAHSAKRLAQKEGRIDVTALSYGISTPVMFVFLFGVTLPAYTLTNDPELAWRIAVAAAFLSGLIECVVSFAGKWVRKNIPRPAMLGALAGVALTFVAGEMLFATLEMPMIGILVLGIILLGFIGKVSMPFNIPSSLFAIVIGTLLAFLLGQHSAGNITEGLSNVGFYPLLPTLAAFDGMVYLFTGLIGLLAVLVPITIYNAIETMNNVEAMAVEGDEYDVRECQAVDGAGTMIGALFGGIFPTTVYIASVGSKWMGAGRGYSILNGIVYAAAAMFGLIAAMAEIIPVAVIAPILVFVGISMVSTAFQNNHTKYYPAVAIAMLPYFANYIMTNFQGDAGDIVQELSTGIIPLGEGAMFTGIVLGAVTAFITDKHFGKAAIFSLIGALLSFLGFMHASELQVAAAPDFMAGYLLLAGLFSYYYLRQEKAVQRETLDTLPSEKTKIS</sequence>
<feature type="transmembrane region" description="Helical" evidence="1">
    <location>
        <begin position="114"/>
        <end position="136"/>
    </location>
</feature>
<feature type="transmembrane region" description="Helical" evidence="1">
    <location>
        <begin position="201"/>
        <end position="223"/>
    </location>
</feature>
<evidence type="ECO:0000256" key="1">
    <source>
        <dbReference type="SAM" id="Phobius"/>
    </source>
</evidence>
<protein>
    <submittedName>
        <fullName evidence="2">NCS2 family permease</fullName>
    </submittedName>
</protein>
<feature type="transmembrane region" description="Helical" evidence="1">
    <location>
        <begin position="378"/>
        <end position="396"/>
    </location>
</feature>
<dbReference type="PANTHER" id="PTHR31610">
    <property type="entry name" value="SLR0360 PROTEIN"/>
    <property type="match status" value="1"/>
</dbReference>
<proteinExistence type="predicted"/>
<feature type="transmembrane region" description="Helical" evidence="1">
    <location>
        <begin position="172"/>
        <end position="189"/>
    </location>
</feature>
<dbReference type="EMBL" id="JBHSOZ010000008">
    <property type="protein sequence ID" value="MFC5713920.1"/>
    <property type="molecule type" value="Genomic_DNA"/>
</dbReference>
<organism evidence="2 3">
    <name type="scientific">Thalassorhabdus alkalitolerans</name>
    <dbReference type="NCBI Taxonomy" id="2282697"/>
    <lineage>
        <taxon>Bacteria</taxon>
        <taxon>Bacillati</taxon>
        <taxon>Bacillota</taxon>
        <taxon>Bacilli</taxon>
        <taxon>Bacillales</taxon>
        <taxon>Bacillaceae</taxon>
        <taxon>Thalassorhabdus</taxon>
    </lineage>
</organism>
<feature type="transmembrane region" description="Helical" evidence="1">
    <location>
        <begin position="328"/>
        <end position="347"/>
    </location>
</feature>
<feature type="transmembrane region" description="Helical" evidence="1">
    <location>
        <begin position="46"/>
        <end position="66"/>
    </location>
</feature>